<comment type="caution">
    <text evidence="1">The sequence shown here is derived from an EMBL/GenBank/DDBJ whole genome shotgun (WGS) entry which is preliminary data.</text>
</comment>
<protein>
    <submittedName>
        <fullName evidence="1">Uncharacterized protein</fullName>
    </submittedName>
</protein>
<sequence length="405" mass="44543">MSRAVLALTLTLSHLRTKVQVNQSSSTFFFPSLDPSTAIFVSTHPTSSLCPISPYFTSPSPPTNLSHLSRSQRPLPSSSQSPVILLASQLHKSIAIETSTRFDPAIRLPPLTLGLGPPTSTTTDPALTCLEVICTPASVLPTATACASVPRTLDQRHSACSALHHTHTTPWRYIGHLSSPTRTTSPEPLLANPSPWFEESSLRLPVPNRTHTRMITTWSSQHPTSAFLDGSAVPQRLLTLRVRTSSSSPLAALHDNLLWNAPHRRRDDLAVSLRTQHCHPSFHHQTHHPSLNGPYSNNVALYSTIHLFNATLTTFLLLPLLYRALSTDTISTIQAISFHFCFCFPPRVLYIAFCHLRTFLPTTFRLQAPTPSAATCSSPVTLYTTGKLFIVDSKNARQHHHSSST</sequence>
<proteinExistence type="predicted"/>
<gene>
    <name evidence="1" type="ORF">FJTKL_01884</name>
</gene>
<dbReference type="EMBL" id="JBAWTH010000012">
    <property type="protein sequence ID" value="KAL2289644.1"/>
    <property type="molecule type" value="Genomic_DNA"/>
</dbReference>
<keyword evidence="2" id="KW-1185">Reference proteome</keyword>
<accession>A0ABR4F4Q5</accession>
<organism evidence="1 2">
    <name type="scientific">Diaporthe vaccinii</name>
    <dbReference type="NCBI Taxonomy" id="105482"/>
    <lineage>
        <taxon>Eukaryota</taxon>
        <taxon>Fungi</taxon>
        <taxon>Dikarya</taxon>
        <taxon>Ascomycota</taxon>
        <taxon>Pezizomycotina</taxon>
        <taxon>Sordariomycetes</taxon>
        <taxon>Sordariomycetidae</taxon>
        <taxon>Diaporthales</taxon>
        <taxon>Diaporthaceae</taxon>
        <taxon>Diaporthe</taxon>
        <taxon>Diaporthe eres species complex</taxon>
    </lineage>
</organism>
<evidence type="ECO:0000313" key="2">
    <source>
        <dbReference type="Proteomes" id="UP001600888"/>
    </source>
</evidence>
<name>A0ABR4F4Q5_9PEZI</name>
<evidence type="ECO:0000313" key="1">
    <source>
        <dbReference type="EMBL" id="KAL2289644.1"/>
    </source>
</evidence>
<dbReference type="Proteomes" id="UP001600888">
    <property type="component" value="Unassembled WGS sequence"/>
</dbReference>
<reference evidence="1 2" key="1">
    <citation type="submission" date="2024-03" db="EMBL/GenBank/DDBJ databases">
        <title>A high-quality draft genome sequence of Diaporthe vaccinii, a causative agent of upright dieback and viscid rot disease in cranberry plants.</title>
        <authorList>
            <person name="Sarrasin M."/>
            <person name="Lang B.F."/>
            <person name="Burger G."/>
        </authorList>
    </citation>
    <scope>NUCLEOTIDE SEQUENCE [LARGE SCALE GENOMIC DNA]</scope>
    <source>
        <strain evidence="1 2">IS7</strain>
    </source>
</reference>